<sequence length="232" mass="25683">MDNAGQTAQNVVAMSDHRMHVGYGPLAQVEAYWEALRGNRLMPRRSDIDPRGIESALEFAFILERVAVGVGRLRIAGGHLRDLMGMEVRGMPITAFFGTQSRPRVAEALEEVFQMPGQTTLHLSAPATYGRPALTGQMLLLPLKSDLGDVSRVLGCLVVQGEIGQTPRRFDLAQETRHNVLGSATKALTYASHRPEQSLPEEFAFAEDKGRFTRSERAQLPPYLRVVKSEEE</sequence>
<dbReference type="EMBL" id="ABID01000003">
    <property type="protein sequence ID" value="EDQ04660.1"/>
    <property type="molecule type" value="Genomic_DNA"/>
</dbReference>
<organism evidence="1 2">
    <name type="scientific">Sulfitobacter indolifex HEL-45</name>
    <dbReference type="NCBI Taxonomy" id="391624"/>
    <lineage>
        <taxon>Bacteria</taxon>
        <taxon>Pseudomonadati</taxon>
        <taxon>Pseudomonadota</taxon>
        <taxon>Alphaproteobacteria</taxon>
        <taxon>Rhodobacterales</taxon>
        <taxon>Roseobacteraceae</taxon>
        <taxon>Sulfitobacter</taxon>
    </lineage>
</organism>
<proteinExistence type="predicted"/>
<dbReference type="InterPro" id="IPR009922">
    <property type="entry name" value="DUF1457"/>
</dbReference>
<protein>
    <recommendedName>
        <fullName evidence="3">PAS domain-containing protein</fullName>
    </recommendedName>
</protein>
<keyword evidence="2" id="KW-1185">Reference proteome</keyword>
<comment type="caution">
    <text evidence="1">The sequence shown here is derived from an EMBL/GenBank/DDBJ whole genome shotgun (WGS) entry which is preliminary data.</text>
</comment>
<dbReference type="Pfam" id="PF07310">
    <property type="entry name" value="PAS_5"/>
    <property type="match status" value="1"/>
</dbReference>
<accession>A0ABM9X5B8</accession>
<reference evidence="1 2" key="1">
    <citation type="submission" date="2007-11" db="EMBL/GenBank/DDBJ databases">
        <authorList>
            <person name="Wagner-Dobler I."/>
            <person name="Ferriera S."/>
            <person name="Johnson J."/>
            <person name="Kravitz S."/>
            <person name="Beeson K."/>
            <person name="Sutton G."/>
            <person name="Rogers Y.-H."/>
            <person name="Friedman R."/>
            <person name="Frazier M."/>
            <person name="Venter J.C."/>
        </authorList>
    </citation>
    <scope>NUCLEOTIDE SEQUENCE [LARGE SCALE GENOMIC DNA]</scope>
    <source>
        <strain evidence="1 2">HEL-45</strain>
    </source>
</reference>
<evidence type="ECO:0000313" key="2">
    <source>
        <dbReference type="Proteomes" id="UP000003257"/>
    </source>
</evidence>
<evidence type="ECO:0000313" key="1">
    <source>
        <dbReference type="EMBL" id="EDQ04660.1"/>
    </source>
</evidence>
<dbReference type="RefSeq" id="WP_007119656.1">
    <property type="nucleotide sequence ID" value="NZ_ABID01000003.1"/>
</dbReference>
<name>A0ABM9X5B8_9RHOB</name>
<gene>
    <name evidence="1" type="ORF">OIHEL45_13205</name>
</gene>
<dbReference type="Proteomes" id="UP000003257">
    <property type="component" value="Unassembled WGS sequence"/>
</dbReference>
<evidence type="ECO:0008006" key="3">
    <source>
        <dbReference type="Google" id="ProtNLM"/>
    </source>
</evidence>